<dbReference type="AlphaFoldDB" id="A0A380ZG38"/>
<dbReference type="RefSeq" id="WP_004288839.1">
    <property type="nucleotide sequence ID" value="NZ_CABKNQ010000020.1"/>
</dbReference>
<dbReference type="Proteomes" id="UP000254424">
    <property type="component" value="Unassembled WGS sequence"/>
</dbReference>
<evidence type="ECO:0000313" key="2">
    <source>
        <dbReference type="EMBL" id="SUV43916.1"/>
    </source>
</evidence>
<protein>
    <recommendedName>
        <fullName evidence="4">Fimbrillin family protein</fullName>
    </recommendedName>
</protein>
<sequence>MIKAYKCIMTAMLLCPTVLTGCSDEKDSLEQEGEKELRVENCFSRGVGTDVDGSLVKDFGMVLLDDAGDTYTGVPGPVHVTYDDGWIFPEVTLTEATCRLFAFSPFQKIPGKELPVSLVSQTDYLASEELRLNWQNHRASIEMKHLLSLLEFTVEGSDACTLNMEGLPVEGAYDLTSGSLSVKDNNGSIASKGNMLLLFPGKTEERRIQIHYRDNVYDWYLPANTFEAGKRYTYILSLSKEGMLILSGVSVRPWQAGGDYTGSIKPNE</sequence>
<evidence type="ECO:0008006" key="4">
    <source>
        <dbReference type="Google" id="ProtNLM"/>
    </source>
</evidence>
<organism evidence="2 3">
    <name type="scientific">Bacteroides eggerthii</name>
    <dbReference type="NCBI Taxonomy" id="28111"/>
    <lineage>
        <taxon>Bacteria</taxon>
        <taxon>Pseudomonadati</taxon>
        <taxon>Bacteroidota</taxon>
        <taxon>Bacteroidia</taxon>
        <taxon>Bacteroidales</taxon>
        <taxon>Bacteroidaceae</taxon>
        <taxon>Bacteroides</taxon>
    </lineage>
</organism>
<evidence type="ECO:0000313" key="1">
    <source>
        <dbReference type="EMBL" id="SUV28102.1"/>
    </source>
</evidence>
<dbReference type="GeneID" id="93071924"/>
<reference evidence="2 3" key="1">
    <citation type="submission" date="2018-06" db="EMBL/GenBank/DDBJ databases">
        <authorList>
            <consortium name="Pathogen Informatics"/>
            <person name="Doyle S."/>
        </authorList>
    </citation>
    <scope>NUCLEOTIDE SEQUENCE [LARGE SCALE GENOMIC DNA]</scope>
    <source>
        <strain evidence="2 3">NCTC11155</strain>
    </source>
</reference>
<name>A0A380ZG38_9BACE</name>
<dbReference type="EMBL" id="UFSX01000002">
    <property type="protein sequence ID" value="SUV43916.1"/>
    <property type="molecule type" value="Genomic_DNA"/>
</dbReference>
<dbReference type="CDD" id="cd13121">
    <property type="entry name" value="BF2867_like_C"/>
    <property type="match status" value="1"/>
</dbReference>
<dbReference type="STRING" id="483216.BACEGG_00559"/>
<dbReference type="Gene3D" id="2.60.40.2630">
    <property type="match status" value="1"/>
</dbReference>
<evidence type="ECO:0000313" key="3">
    <source>
        <dbReference type="Proteomes" id="UP000254424"/>
    </source>
</evidence>
<accession>A0A380ZG38</accession>
<dbReference type="CDD" id="cd13120">
    <property type="entry name" value="BF2867_like_N"/>
    <property type="match status" value="1"/>
</dbReference>
<dbReference type="OrthoDB" id="1034077at2"/>
<proteinExistence type="predicted"/>
<dbReference type="EMBL" id="UFSX01000001">
    <property type="protein sequence ID" value="SUV28102.1"/>
    <property type="molecule type" value="Genomic_DNA"/>
</dbReference>
<gene>
    <name evidence="1" type="ORF">NCTC11155_00048</name>
    <name evidence="2" type="ORF">NCTC11155_03325</name>
</gene>
<dbReference type="InterPro" id="IPR025049">
    <property type="entry name" value="Mfa-like_1"/>
</dbReference>
<dbReference type="Pfam" id="PF13149">
    <property type="entry name" value="Mfa_like_1"/>
    <property type="match status" value="1"/>
</dbReference>
<dbReference type="PROSITE" id="PS51257">
    <property type="entry name" value="PROKAR_LIPOPROTEIN"/>
    <property type="match status" value="1"/>
</dbReference>